<dbReference type="EMBL" id="JBHTMK010000054">
    <property type="protein sequence ID" value="MFD1372090.1"/>
    <property type="molecule type" value="Genomic_DNA"/>
</dbReference>
<gene>
    <name evidence="1" type="ORF">ACFQ5G_42780</name>
</gene>
<dbReference type="RefSeq" id="WP_317795803.1">
    <property type="nucleotide sequence ID" value="NZ_AP028461.1"/>
</dbReference>
<evidence type="ECO:0008006" key="3">
    <source>
        <dbReference type="Google" id="ProtNLM"/>
    </source>
</evidence>
<comment type="caution">
    <text evidence="1">The sequence shown here is derived from an EMBL/GenBank/DDBJ whole genome shotgun (WGS) entry which is preliminary data.</text>
</comment>
<name>A0ABW4APG5_9ACTN</name>
<reference evidence="2" key="1">
    <citation type="journal article" date="2019" name="Int. J. Syst. Evol. Microbiol.">
        <title>The Global Catalogue of Microorganisms (GCM) 10K type strain sequencing project: providing services to taxonomists for standard genome sequencing and annotation.</title>
        <authorList>
            <consortium name="The Broad Institute Genomics Platform"/>
            <consortium name="The Broad Institute Genome Sequencing Center for Infectious Disease"/>
            <person name="Wu L."/>
            <person name="Ma J."/>
        </authorList>
    </citation>
    <scope>NUCLEOTIDE SEQUENCE [LARGE SCALE GENOMIC DNA]</scope>
    <source>
        <strain evidence="2">CCM 7526</strain>
    </source>
</reference>
<keyword evidence="2" id="KW-1185">Reference proteome</keyword>
<sequence length="181" mass="19511">MELTVRDVMDRAAAVNHDVALADVHAIFRHGGPNPGADPSKLDALRQRVNLPPPYAEFLTYCDGWTGLDGQTDLFPISELLDGPATEEAWMIVEAYDEGSGWQFGLSRDRYLIIGAAESNLSVVLLDIASPPRVCWLTQGGVDEFPALDALVATATEYNLETLAALRADPWLGISGDAGTL</sequence>
<protein>
    <recommendedName>
        <fullName evidence="3">Knr4/Smi1-like domain-containing protein</fullName>
    </recommendedName>
</protein>
<evidence type="ECO:0000313" key="1">
    <source>
        <dbReference type="EMBL" id="MFD1372090.1"/>
    </source>
</evidence>
<evidence type="ECO:0000313" key="2">
    <source>
        <dbReference type="Proteomes" id="UP001597183"/>
    </source>
</evidence>
<proteinExistence type="predicted"/>
<accession>A0ABW4APG5</accession>
<organism evidence="1 2">
    <name type="scientific">Actinoplanes sichuanensis</name>
    <dbReference type="NCBI Taxonomy" id="512349"/>
    <lineage>
        <taxon>Bacteria</taxon>
        <taxon>Bacillati</taxon>
        <taxon>Actinomycetota</taxon>
        <taxon>Actinomycetes</taxon>
        <taxon>Micromonosporales</taxon>
        <taxon>Micromonosporaceae</taxon>
        <taxon>Actinoplanes</taxon>
    </lineage>
</organism>
<dbReference type="Proteomes" id="UP001597183">
    <property type="component" value="Unassembled WGS sequence"/>
</dbReference>